<feature type="transmembrane region" description="Helical" evidence="8">
    <location>
        <begin position="144"/>
        <end position="161"/>
    </location>
</feature>
<evidence type="ECO:0000256" key="3">
    <source>
        <dbReference type="ARBA" id="ARBA00005985"/>
    </source>
</evidence>
<dbReference type="Pfam" id="PF01040">
    <property type="entry name" value="UbiA"/>
    <property type="match status" value="1"/>
</dbReference>
<dbReference type="STRING" id="1448320.A0A319EG87"/>
<dbReference type="Gene3D" id="1.20.120.1780">
    <property type="entry name" value="UbiA prenyltransferase"/>
    <property type="match status" value="1"/>
</dbReference>
<dbReference type="PANTHER" id="PTHR11048">
    <property type="entry name" value="PRENYLTRANSFERASES"/>
    <property type="match status" value="1"/>
</dbReference>
<dbReference type="EMBL" id="KZ825799">
    <property type="protein sequence ID" value="PYH99808.1"/>
    <property type="molecule type" value="Genomic_DNA"/>
</dbReference>
<dbReference type="InterPro" id="IPR000537">
    <property type="entry name" value="UbiA_prenyltransferase"/>
</dbReference>
<evidence type="ECO:0000256" key="8">
    <source>
        <dbReference type="SAM" id="Phobius"/>
    </source>
</evidence>
<feature type="transmembrane region" description="Helical" evidence="8">
    <location>
        <begin position="241"/>
        <end position="265"/>
    </location>
</feature>
<evidence type="ECO:0000256" key="2">
    <source>
        <dbReference type="ARBA" id="ARBA00004721"/>
    </source>
</evidence>
<evidence type="ECO:0000256" key="7">
    <source>
        <dbReference type="ARBA" id="ARBA00023136"/>
    </source>
</evidence>
<protein>
    <submittedName>
        <fullName evidence="9">Uncharacterized protein</fullName>
    </submittedName>
</protein>
<feature type="transmembrane region" description="Helical" evidence="8">
    <location>
        <begin position="199"/>
        <end position="220"/>
    </location>
</feature>
<feature type="transmembrane region" description="Helical" evidence="8">
    <location>
        <begin position="299"/>
        <end position="318"/>
    </location>
</feature>
<evidence type="ECO:0000256" key="6">
    <source>
        <dbReference type="ARBA" id="ARBA00022989"/>
    </source>
</evidence>
<evidence type="ECO:0000256" key="1">
    <source>
        <dbReference type="ARBA" id="ARBA00004141"/>
    </source>
</evidence>
<dbReference type="PANTHER" id="PTHR11048:SF39">
    <property type="entry name" value="POLYPRENYL TRANSFERASE AUSN"/>
    <property type="match status" value="1"/>
</dbReference>
<comment type="similarity">
    <text evidence="3">Belongs to the UbiA prenyltransferase family.</text>
</comment>
<proteinExistence type="inferred from homology"/>
<evidence type="ECO:0000313" key="10">
    <source>
        <dbReference type="Proteomes" id="UP000247810"/>
    </source>
</evidence>
<organism evidence="9 10">
    <name type="scientific">Aspergillus ellipticus CBS 707.79</name>
    <dbReference type="NCBI Taxonomy" id="1448320"/>
    <lineage>
        <taxon>Eukaryota</taxon>
        <taxon>Fungi</taxon>
        <taxon>Dikarya</taxon>
        <taxon>Ascomycota</taxon>
        <taxon>Pezizomycotina</taxon>
        <taxon>Eurotiomycetes</taxon>
        <taxon>Eurotiomycetidae</taxon>
        <taxon>Eurotiales</taxon>
        <taxon>Aspergillaceae</taxon>
        <taxon>Aspergillus</taxon>
        <taxon>Aspergillus subgen. Circumdati</taxon>
    </lineage>
</organism>
<feature type="transmembrane region" description="Helical" evidence="8">
    <location>
        <begin position="117"/>
        <end position="138"/>
    </location>
</feature>
<keyword evidence="5 8" id="KW-0812">Transmembrane</keyword>
<dbReference type="VEuPathDB" id="FungiDB:BO71DRAFT_138784"/>
<feature type="transmembrane region" description="Helical" evidence="8">
    <location>
        <begin position="271"/>
        <end position="292"/>
    </location>
</feature>
<dbReference type="AlphaFoldDB" id="A0A319EG87"/>
<sequence length="329" mass="35728">MVTKTEAFPSSSAHYRPPCGGLFSILPSSWVPYAELIRINKPHGIFLVWFPHIVGLAYASAIGPAPAPVNTLFTRALRLMLWSALCRSAGCVWNDYVDQEFDRKTERCRDRPIARGAVTSTQAHIYGAILISLALFSIQDMSSNTLSTAGIIIALTLIYPYCKRFTSFPQVVLGSSLGMTVVLSAYALDVDVLAGENVIPTTCLMLSIVLLIVFYDVVYARQDTADDVKSGVKGMAVLFRNHLLALLGSVACGIAAVLSLLGRLVDMGPQYFVLSVAGLFLGLMTVIGLIHLPSLSRWVGLSGWCFGFAFVSFVGGFFSEHYRRLSLAA</sequence>
<dbReference type="GO" id="GO:0006744">
    <property type="term" value="P:ubiquinone biosynthetic process"/>
    <property type="evidence" value="ECO:0007669"/>
    <property type="project" value="TreeGrafter"/>
</dbReference>
<name>A0A319EG87_9EURO</name>
<reference evidence="9 10" key="1">
    <citation type="submission" date="2018-02" db="EMBL/GenBank/DDBJ databases">
        <title>The genomes of Aspergillus section Nigri reveals drivers in fungal speciation.</title>
        <authorList>
            <consortium name="DOE Joint Genome Institute"/>
            <person name="Vesth T.C."/>
            <person name="Nybo J."/>
            <person name="Theobald S."/>
            <person name="Brandl J."/>
            <person name="Frisvad J.C."/>
            <person name="Nielsen K.F."/>
            <person name="Lyhne E.K."/>
            <person name="Kogle M.E."/>
            <person name="Kuo A."/>
            <person name="Riley R."/>
            <person name="Clum A."/>
            <person name="Nolan M."/>
            <person name="Lipzen A."/>
            <person name="Salamov A."/>
            <person name="Henrissat B."/>
            <person name="Wiebenga A."/>
            <person name="De vries R.P."/>
            <person name="Grigoriev I.V."/>
            <person name="Mortensen U.H."/>
            <person name="Andersen M.R."/>
            <person name="Baker S.E."/>
        </authorList>
    </citation>
    <scope>NUCLEOTIDE SEQUENCE [LARGE SCALE GENOMIC DNA]</scope>
    <source>
        <strain evidence="9 10">CBS 707.79</strain>
    </source>
</reference>
<evidence type="ECO:0000256" key="4">
    <source>
        <dbReference type="ARBA" id="ARBA00022679"/>
    </source>
</evidence>
<dbReference type="InterPro" id="IPR039653">
    <property type="entry name" value="Prenyltransferase"/>
</dbReference>
<dbReference type="FunFam" id="1.10.357.140:FF:000008">
    <property type="entry name" value="4-hydroxybenzoate octaprenyltransferase"/>
    <property type="match status" value="1"/>
</dbReference>
<keyword evidence="10" id="KW-1185">Reference proteome</keyword>
<comment type="subcellular location">
    <subcellularLocation>
        <location evidence="1">Membrane</location>
        <topology evidence="1">Multi-pass membrane protein</topology>
    </subcellularLocation>
</comment>
<keyword evidence="7 8" id="KW-0472">Membrane</keyword>
<feature type="transmembrane region" description="Helical" evidence="8">
    <location>
        <begin position="168"/>
        <end position="187"/>
    </location>
</feature>
<dbReference type="GO" id="GO:0005743">
    <property type="term" value="C:mitochondrial inner membrane"/>
    <property type="evidence" value="ECO:0007669"/>
    <property type="project" value="TreeGrafter"/>
</dbReference>
<dbReference type="GO" id="GO:0008412">
    <property type="term" value="F:4-hydroxybenzoate polyprenyltransferase activity"/>
    <property type="evidence" value="ECO:0007669"/>
    <property type="project" value="TreeGrafter"/>
</dbReference>
<comment type="pathway">
    <text evidence="2">Secondary metabolite biosynthesis; terpenoid biosynthesis.</text>
</comment>
<evidence type="ECO:0000256" key="5">
    <source>
        <dbReference type="ARBA" id="ARBA00022692"/>
    </source>
</evidence>
<accession>A0A319EG87</accession>
<dbReference type="CDD" id="cd13959">
    <property type="entry name" value="PT_UbiA_COQ2"/>
    <property type="match status" value="1"/>
</dbReference>
<dbReference type="Proteomes" id="UP000247810">
    <property type="component" value="Unassembled WGS sequence"/>
</dbReference>
<evidence type="ECO:0000313" key="9">
    <source>
        <dbReference type="EMBL" id="PYH99808.1"/>
    </source>
</evidence>
<gene>
    <name evidence="9" type="ORF">BO71DRAFT_138784</name>
</gene>
<dbReference type="OrthoDB" id="18170at2759"/>
<dbReference type="InterPro" id="IPR044878">
    <property type="entry name" value="UbiA_sf"/>
</dbReference>
<keyword evidence="6 8" id="KW-1133">Transmembrane helix</keyword>
<dbReference type="Gene3D" id="1.10.357.140">
    <property type="entry name" value="UbiA prenyltransferase"/>
    <property type="match status" value="1"/>
</dbReference>
<keyword evidence="4" id="KW-0808">Transferase</keyword>